<protein>
    <submittedName>
        <fullName evidence="2">Protein turtle</fullName>
    </submittedName>
</protein>
<feature type="region of interest" description="Disordered" evidence="1">
    <location>
        <begin position="158"/>
        <end position="196"/>
    </location>
</feature>
<reference evidence="2" key="1">
    <citation type="submission" date="2018-04" db="EMBL/GenBank/DDBJ databases">
        <title>Transcriptome assembly of Sipha flava.</title>
        <authorList>
            <person name="Scully E.D."/>
            <person name="Geib S.M."/>
            <person name="Palmer N.A."/>
            <person name="Koch K."/>
            <person name="Bradshaw J."/>
            <person name="Heng-Moss T."/>
            <person name="Sarath G."/>
        </authorList>
    </citation>
    <scope>NUCLEOTIDE SEQUENCE</scope>
</reference>
<organism evidence="2">
    <name type="scientific">Sipha flava</name>
    <name type="common">yellow sugarcane aphid</name>
    <dbReference type="NCBI Taxonomy" id="143950"/>
    <lineage>
        <taxon>Eukaryota</taxon>
        <taxon>Metazoa</taxon>
        <taxon>Ecdysozoa</taxon>
        <taxon>Arthropoda</taxon>
        <taxon>Hexapoda</taxon>
        <taxon>Insecta</taxon>
        <taxon>Pterygota</taxon>
        <taxon>Neoptera</taxon>
        <taxon>Paraneoptera</taxon>
        <taxon>Hemiptera</taxon>
        <taxon>Sternorrhyncha</taxon>
        <taxon>Aphidomorpha</taxon>
        <taxon>Aphidoidea</taxon>
        <taxon>Aphididae</taxon>
        <taxon>Sipha</taxon>
    </lineage>
</organism>
<evidence type="ECO:0000256" key="1">
    <source>
        <dbReference type="SAM" id="MobiDB-lite"/>
    </source>
</evidence>
<feature type="compositionally biased region" description="Basic and acidic residues" evidence="1">
    <location>
        <begin position="12"/>
        <end position="27"/>
    </location>
</feature>
<feature type="region of interest" description="Disordered" evidence="1">
    <location>
        <begin position="1"/>
        <end position="120"/>
    </location>
</feature>
<gene>
    <name evidence="2" type="primary">tutl_2</name>
    <name evidence="2" type="ORF">g.161156</name>
</gene>
<feature type="compositionally biased region" description="Polar residues" evidence="1">
    <location>
        <begin position="1"/>
        <end position="11"/>
    </location>
</feature>
<dbReference type="AlphaFoldDB" id="A0A2S2QP65"/>
<feature type="compositionally biased region" description="Low complexity" evidence="1">
    <location>
        <begin position="168"/>
        <end position="192"/>
    </location>
</feature>
<proteinExistence type="predicted"/>
<feature type="compositionally biased region" description="Gly residues" evidence="1">
    <location>
        <begin position="81"/>
        <end position="90"/>
    </location>
</feature>
<dbReference type="OrthoDB" id="6234674at2759"/>
<feature type="compositionally biased region" description="Low complexity" evidence="1">
    <location>
        <begin position="101"/>
        <end position="110"/>
    </location>
</feature>
<evidence type="ECO:0000313" key="2">
    <source>
        <dbReference type="EMBL" id="MBY79330.1"/>
    </source>
</evidence>
<accession>A0A2S2QP65</accession>
<name>A0A2S2QP65_9HEMI</name>
<feature type="compositionally biased region" description="Low complexity" evidence="1">
    <location>
        <begin position="47"/>
        <end position="62"/>
    </location>
</feature>
<sequence length="233" mass="25351">MVTRSRSSSFLDQDHDCVDGAQHEQRRLGRISRSADGRFVLTRGDSRSSSLSSSSDDGGFLSHPSFADRTRSPQQRPLMMAGGGGGGGGSSVRTADDDSLDSGGPLLPSMPSMPMPPPSSSSLFYANEHWLDLTSPVLPSPSSHSSASKPLSVDDQYEFDPVFPVSPTPTDMMMMATRTPTTPSPSRSRTPTQLKKAKYENVEARLQAMKEEFYAYKRRQAEMARMGYVESAC</sequence>
<dbReference type="EMBL" id="GGMS01010127">
    <property type="protein sequence ID" value="MBY79330.1"/>
    <property type="molecule type" value="Transcribed_RNA"/>
</dbReference>